<accession>A0ABZ1ZVC0</accession>
<feature type="compositionally biased region" description="Polar residues" evidence="1">
    <location>
        <begin position="127"/>
        <end position="136"/>
    </location>
</feature>
<evidence type="ECO:0000313" key="2">
    <source>
        <dbReference type="EMBL" id="WUX50412.1"/>
    </source>
</evidence>
<reference evidence="2" key="1">
    <citation type="submission" date="2022-10" db="EMBL/GenBank/DDBJ databases">
        <title>The complete genomes of actinobacterial strains from the NBC collection.</title>
        <authorList>
            <person name="Joergensen T.S."/>
            <person name="Alvarez Arevalo M."/>
            <person name="Sterndorff E.B."/>
            <person name="Faurdal D."/>
            <person name="Vuksanovic O."/>
            <person name="Mourched A.-S."/>
            <person name="Charusanti P."/>
            <person name="Shaw S."/>
            <person name="Blin K."/>
            <person name="Weber T."/>
        </authorList>
    </citation>
    <scope>NUCLEOTIDE SEQUENCE</scope>
    <source>
        <strain evidence="2">NBC_01432</strain>
    </source>
</reference>
<dbReference type="EMBL" id="CP109495">
    <property type="protein sequence ID" value="WUX50412.1"/>
    <property type="molecule type" value="Genomic_DNA"/>
</dbReference>
<proteinExistence type="predicted"/>
<dbReference type="RefSeq" id="WP_329074011.1">
    <property type="nucleotide sequence ID" value="NZ_CP109421.1"/>
</dbReference>
<gene>
    <name evidence="2" type="ORF">OG442_01965</name>
</gene>
<sequence length="136" mass="14338">MAEGDTARARLEVAFAAYELAELARASVPVDPAHAGSTLADAAQVLAAAHRFFEAAATFERARENRPPPAGAKTTPTEASWWRSYLAAAPLEAARDLDDWVLRHQDGDPDLGTAPVSGGLTGRTRPRSSTDPGDTA</sequence>
<evidence type="ECO:0000313" key="3">
    <source>
        <dbReference type="Proteomes" id="UP001432209"/>
    </source>
</evidence>
<keyword evidence="3" id="KW-1185">Reference proteome</keyword>
<name>A0ABZ1ZVC0_STRNV</name>
<evidence type="ECO:0008006" key="4">
    <source>
        <dbReference type="Google" id="ProtNLM"/>
    </source>
</evidence>
<protein>
    <recommendedName>
        <fullName evidence="4">SAV-6107-like HEPN domain-containing protein</fullName>
    </recommendedName>
</protein>
<organism evidence="2 3">
    <name type="scientific">Streptomyces niveus</name>
    <name type="common">Streptomyces spheroides</name>
    <dbReference type="NCBI Taxonomy" id="193462"/>
    <lineage>
        <taxon>Bacteria</taxon>
        <taxon>Bacillati</taxon>
        <taxon>Actinomycetota</taxon>
        <taxon>Actinomycetes</taxon>
        <taxon>Kitasatosporales</taxon>
        <taxon>Streptomycetaceae</taxon>
        <taxon>Streptomyces</taxon>
    </lineage>
</organism>
<feature type="region of interest" description="Disordered" evidence="1">
    <location>
        <begin position="103"/>
        <end position="136"/>
    </location>
</feature>
<evidence type="ECO:0000256" key="1">
    <source>
        <dbReference type="SAM" id="MobiDB-lite"/>
    </source>
</evidence>
<dbReference type="Proteomes" id="UP001432209">
    <property type="component" value="Chromosome"/>
</dbReference>